<feature type="domain" description="Bacterial virulence" evidence="2">
    <location>
        <begin position="296"/>
        <end position="367"/>
    </location>
</feature>
<accession>A0A422QDK8</accession>
<dbReference type="InterPro" id="IPR010333">
    <property type="entry name" value="VirJ"/>
</dbReference>
<evidence type="ECO:0000313" key="3">
    <source>
        <dbReference type="EMBL" id="RNF27906.1"/>
    </source>
</evidence>
<evidence type="ECO:0000313" key="4">
    <source>
        <dbReference type="Proteomes" id="UP000283254"/>
    </source>
</evidence>
<evidence type="ECO:0000259" key="2">
    <source>
        <dbReference type="Pfam" id="PF06057"/>
    </source>
</evidence>
<name>A0A422QDK8_9BURK</name>
<dbReference type="InterPro" id="IPR029058">
    <property type="entry name" value="AB_hydrolase_fold"/>
</dbReference>
<dbReference type="Pfam" id="PF06057">
    <property type="entry name" value="VirJ"/>
    <property type="match status" value="2"/>
</dbReference>
<evidence type="ECO:0000256" key="1">
    <source>
        <dbReference type="SAM" id="SignalP"/>
    </source>
</evidence>
<dbReference type="RefSeq" id="WP_123072218.1">
    <property type="nucleotide sequence ID" value="NZ_JSAB01000438.1"/>
</dbReference>
<feature type="non-terminal residue" evidence="3">
    <location>
        <position position="367"/>
    </location>
</feature>
<feature type="chain" id="PRO_5019372281" description="Bacterial virulence domain-containing protein" evidence="1">
    <location>
        <begin position="33"/>
        <end position="367"/>
    </location>
</feature>
<dbReference type="SUPFAM" id="SSF53474">
    <property type="entry name" value="alpha/beta-Hydrolases"/>
    <property type="match status" value="2"/>
</dbReference>
<gene>
    <name evidence="3" type="ORF">NM04_26050</name>
</gene>
<protein>
    <recommendedName>
        <fullName evidence="2">Bacterial virulence domain-containing protein</fullName>
    </recommendedName>
</protein>
<dbReference type="PIRSF" id="PIRSF029063">
    <property type="entry name" value="IV_sec_VirJ"/>
    <property type="match status" value="1"/>
</dbReference>
<dbReference type="EMBL" id="JSAB01000438">
    <property type="protein sequence ID" value="RNF27906.1"/>
    <property type="molecule type" value="Genomic_DNA"/>
</dbReference>
<proteinExistence type="predicted"/>
<feature type="signal peptide" evidence="1">
    <location>
        <begin position="1"/>
        <end position="32"/>
    </location>
</feature>
<keyword evidence="1" id="KW-0732">Signal</keyword>
<dbReference type="Proteomes" id="UP000283254">
    <property type="component" value="Unassembled WGS sequence"/>
</dbReference>
<keyword evidence="4" id="KW-1185">Reference proteome</keyword>
<sequence>MNSHRKHRRRWGSVRAFCATLLLALAWSTATAQPATVTLRYGPFGEVAVYPPAGKATSIALFISGDGGWNLGVVGMARHLTDMHAIVVGIDIRRYLHGADSAPEQCRNLAADFEGLAHAVQRHLALDDYLTPVLVGYSSGATLAYATATQAPKGTFRGALSLGFCPDLELARPPCRIGALEYTIGQAQKPVSNIVLAAARRNATPWIAFQGDIDQVCDAGKTRQFVAATGNAGLVWLPNVGHGFSVERNWLPQFRAAYARLTAPGKPPAAAGPALDDLPLTAVPATAGATPATHELFAVLLSGDGGWAGLDQDVAAALAARGIPVVGFDSLRYFWRARTPETAARDLARVVRGYGAAWRRPRVLLIG</sequence>
<comment type="caution">
    <text evidence="3">The sequence shown here is derived from an EMBL/GenBank/DDBJ whole genome shotgun (WGS) entry which is preliminary data.</text>
</comment>
<organism evidence="3 4">
    <name type="scientific">Massilia aurea</name>
    <dbReference type="NCBI Taxonomy" id="373040"/>
    <lineage>
        <taxon>Bacteria</taxon>
        <taxon>Pseudomonadati</taxon>
        <taxon>Pseudomonadota</taxon>
        <taxon>Betaproteobacteria</taxon>
        <taxon>Burkholderiales</taxon>
        <taxon>Oxalobacteraceae</taxon>
        <taxon>Telluria group</taxon>
        <taxon>Massilia</taxon>
    </lineage>
</organism>
<dbReference type="AlphaFoldDB" id="A0A422QDK8"/>
<feature type="domain" description="Bacterial virulence" evidence="2">
    <location>
        <begin position="59"/>
        <end position="148"/>
    </location>
</feature>
<dbReference type="InterPro" id="IPR011225">
    <property type="entry name" value="IV_sec_VirJ"/>
</dbReference>
<dbReference type="Gene3D" id="3.40.50.1820">
    <property type="entry name" value="alpha/beta hydrolase"/>
    <property type="match status" value="1"/>
</dbReference>
<reference evidence="3" key="1">
    <citation type="submission" date="2014-10" db="EMBL/GenBank/DDBJ databases">
        <title>Massilia sp. genome.</title>
        <authorList>
            <person name="Xu B."/>
            <person name="Dai L."/>
            <person name="Huang Z."/>
        </authorList>
    </citation>
    <scope>NUCLEOTIDE SEQUENCE [LARGE SCALE GENOMIC DNA]</scope>
    <source>
        <strain evidence="3">CFS-1</strain>
    </source>
</reference>